<sequence>MGDLRPCKVCNFKRQHSYGLVVPSLEQLKIKGGESLGIGPGAPVSVVLEEDGTIVEDDIYFLCLPSNTKFMLLCEKETWCPVRRIEGGTAWMTRDSMLLEVDSLDGSISQVEPWWILAQQLKQDLASIITMSEADLQTLVDIPCTQLASALDFQESKVQNLQETLQRVLDRREEERQSKELLQLYLSAVEKQEAQASMEGAGDMDQQDMLEVDSGFMTRTLMVLKGKTSPETRLSTEELQAVVTKGADTMEQELGWDGQRTAALLQACQAELSSRLQQVQAIGSLRNLGQPDTRRQPDDHPQEEQDPAAGGPADMQG</sequence>
<name>A0AA47NQ23_MERPO</name>
<evidence type="ECO:0000256" key="2">
    <source>
        <dbReference type="PROSITE-ProRule" id="PRU00447"/>
    </source>
</evidence>
<dbReference type="Proteomes" id="UP001174136">
    <property type="component" value="Unassembled WGS sequence"/>
</dbReference>
<dbReference type="PANTHER" id="PTHR12306:SF16">
    <property type="entry name" value="DNAATION FACTOR SUBUNIT ALPHA"/>
    <property type="match status" value="1"/>
</dbReference>
<evidence type="ECO:0000313" key="7">
    <source>
        <dbReference type="Proteomes" id="UP001174136"/>
    </source>
</evidence>
<comment type="caution">
    <text evidence="6">The sequence shown here is derived from an EMBL/GenBank/DDBJ whole genome shotgun (WGS) entry which is preliminary data.</text>
</comment>
<evidence type="ECO:0000256" key="3">
    <source>
        <dbReference type="SAM" id="Coils"/>
    </source>
</evidence>
<dbReference type="SUPFAM" id="SSF54277">
    <property type="entry name" value="CAD &amp; PB1 domains"/>
    <property type="match status" value="1"/>
</dbReference>
<dbReference type="Pfam" id="PF09033">
    <property type="entry name" value="DFF-C"/>
    <property type="match status" value="1"/>
</dbReference>
<dbReference type="Gene3D" id="3.10.20.10">
    <property type="match status" value="1"/>
</dbReference>
<dbReference type="GO" id="GO:0006915">
    <property type="term" value="P:apoptotic process"/>
    <property type="evidence" value="ECO:0007669"/>
    <property type="project" value="UniProtKB-UniRule"/>
</dbReference>
<evidence type="ECO:0000256" key="4">
    <source>
        <dbReference type="SAM" id="MobiDB-lite"/>
    </source>
</evidence>
<dbReference type="AlphaFoldDB" id="A0AA47NQ23"/>
<feature type="domain" description="CIDE-N" evidence="5">
    <location>
        <begin position="3"/>
        <end position="81"/>
    </location>
</feature>
<organism evidence="6 7">
    <name type="scientific">Merluccius polli</name>
    <name type="common">Benguela hake</name>
    <name type="synonym">Merluccius cadenati</name>
    <dbReference type="NCBI Taxonomy" id="89951"/>
    <lineage>
        <taxon>Eukaryota</taxon>
        <taxon>Metazoa</taxon>
        <taxon>Chordata</taxon>
        <taxon>Craniata</taxon>
        <taxon>Vertebrata</taxon>
        <taxon>Euteleostomi</taxon>
        <taxon>Actinopterygii</taxon>
        <taxon>Neopterygii</taxon>
        <taxon>Teleostei</taxon>
        <taxon>Neoteleostei</taxon>
        <taxon>Acanthomorphata</taxon>
        <taxon>Zeiogadaria</taxon>
        <taxon>Gadariae</taxon>
        <taxon>Gadiformes</taxon>
        <taxon>Gadoidei</taxon>
        <taxon>Merlucciidae</taxon>
        <taxon>Merluccius</taxon>
    </lineage>
</organism>
<feature type="region of interest" description="Disordered" evidence="4">
    <location>
        <begin position="283"/>
        <end position="317"/>
    </location>
</feature>
<dbReference type="Gene3D" id="1.10.1490.10">
    <property type="entry name" value="C-terminal domain of DFF45/ICAD (DFF-C domain)"/>
    <property type="match status" value="2"/>
</dbReference>
<dbReference type="PANTHER" id="PTHR12306">
    <property type="entry name" value="CELL DEATH ACTIVATOR CIDE"/>
    <property type="match status" value="1"/>
</dbReference>
<protein>
    <submittedName>
        <fullName evidence="6">DNAation factor subunit alpha</fullName>
    </submittedName>
</protein>
<accession>A0AA47NQ23</accession>
<dbReference type="SMART" id="SM00266">
    <property type="entry name" value="CAD"/>
    <property type="match status" value="1"/>
</dbReference>
<feature type="coiled-coil region" evidence="3">
    <location>
        <begin position="144"/>
        <end position="178"/>
    </location>
</feature>
<keyword evidence="7" id="KW-1185">Reference proteome</keyword>
<evidence type="ECO:0000313" key="6">
    <source>
        <dbReference type="EMBL" id="KAK0132322.1"/>
    </source>
</evidence>
<gene>
    <name evidence="6" type="primary">Dffa</name>
    <name evidence="6" type="ORF">N1851_032795</name>
</gene>
<dbReference type="Pfam" id="PF02017">
    <property type="entry name" value="CIDE-N"/>
    <property type="match status" value="1"/>
</dbReference>
<evidence type="ECO:0000259" key="5">
    <source>
        <dbReference type="PROSITE" id="PS51135"/>
    </source>
</evidence>
<keyword evidence="1 2" id="KW-0053">Apoptosis</keyword>
<dbReference type="PROSITE" id="PS51135">
    <property type="entry name" value="CIDE_N"/>
    <property type="match status" value="1"/>
</dbReference>
<dbReference type="InterPro" id="IPR003508">
    <property type="entry name" value="CIDE-N_dom"/>
</dbReference>
<feature type="compositionally biased region" description="Basic and acidic residues" evidence="4">
    <location>
        <begin position="292"/>
        <end position="303"/>
    </location>
</feature>
<dbReference type="SUPFAM" id="SSF81783">
    <property type="entry name" value="C-terminal domain of DFF45/ICAD (DFF-C domain)"/>
    <property type="match status" value="1"/>
</dbReference>
<dbReference type="InterPro" id="IPR015121">
    <property type="entry name" value="DNA_fragmentation_mid_dom"/>
</dbReference>
<reference evidence="6" key="1">
    <citation type="journal article" date="2023" name="Front. Mar. Sci.">
        <title>A new Merluccius polli reference genome to investigate the effects of global change in West African waters.</title>
        <authorList>
            <person name="Mateo J.L."/>
            <person name="Blanco-Fernandez C."/>
            <person name="Garcia-Vazquez E."/>
            <person name="Machado-Schiaffino G."/>
        </authorList>
    </citation>
    <scope>NUCLEOTIDE SEQUENCE</scope>
    <source>
        <strain evidence="6">C29</strain>
        <tissue evidence="6">Fin</tissue>
    </source>
</reference>
<proteinExistence type="predicted"/>
<dbReference type="InterPro" id="IPR027296">
    <property type="entry name" value="DFF-C"/>
</dbReference>
<evidence type="ECO:0000256" key="1">
    <source>
        <dbReference type="ARBA" id="ARBA00022703"/>
    </source>
</evidence>
<keyword evidence="3" id="KW-0175">Coiled coil</keyword>
<dbReference type="EMBL" id="JAOPHQ010006271">
    <property type="protein sequence ID" value="KAK0132322.1"/>
    <property type="molecule type" value="Genomic_DNA"/>
</dbReference>
<dbReference type="GO" id="GO:0042981">
    <property type="term" value="P:regulation of apoptotic process"/>
    <property type="evidence" value="ECO:0007669"/>
    <property type="project" value="TreeGrafter"/>
</dbReference>